<dbReference type="KEGG" id="rpod:E0E05_10040"/>
<organism evidence="2 3">
    <name type="scientific">Roseitalea porphyridii</name>
    <dbReference type="NCBI Taxonomy" id="1852022"/>
    <lineage>
        <taxon>Bacteria</taxon>
        <taxon>Pseudomonadati</taxon>
        <taxon>Pseudomonadota</taxon>
        <taxon>Alphaproteobacteria</taxon>
        <taxon>Hyphomicrobiales</taxon>
        <taxon>Ahrensiaceae</taxon>
        <taxon>Roseitalea</taxon>
    </lineage>
</organism>
<dbReference type="OrthoDB" id="9804454at2"/>
<dbReference type="InterPro" id="IPR013785">
    <property type="entry name" value="Aldolase_TIM"/>
</dbReference>
<proteinExistence type="predicted"/>
<dbReference type="CDD" id="cd04747">
    <property type="entry name" value="OYE_like_5_FMN"/>
    <property type="match status" value="1"/>
</dbReference>
<dbReference type="GO" id="GO:0016491">
    <property type="term" value="F:oxidoreductase activity"/>
    <property type="evidence" value="ECO:0007669"/>
    <property type="project" value="InterPro"/>
</dbReference>
<dbReference type="InterPro" id="IPR001155">
    <property type="entry name" value="OxRdtase_FMN_N"/>
</dbReference>
<dbReference type="GO" id="GO:0005829">
    <property type="term" value="C:cytosol"/>
    <property type="evidence" value="ECO:0007669"/>
    <property type="project" value="TreeGrafter"/>
</dbReference>
<dbReference type="SUPFAM" id="SSF51395">
    <property type="entry name" value="FMN-linked oxidoreductases"/>
    <property type="match status" value="1"/>
</dbReference>
<name>A0A4P6V7I9_9HYPH</name>
<evidence type="ECO:0000313" key="2">
    <source>
        <dbReference type="EMBL" id="QBK32350.1"/>
    </source>
</evidence>
<sequence>MTTTSADVAPLFKPFGVRDLTVKNRFVMAPMTRSRSPRGVPTQEVVDYYRRRAQSEVGLILTEGTVIDRPSSKNDPNVPHFHGTEALAAWQEVADAVHAAGGRIAPQIWHVGPRRDHRVEWTPPGPVDTASGLVDFDSPRLPPMDENAIADTIAAFGAAANEAVRLGFDAVEIHGAHGYLIDDFFWHVSNLRSDRWGGATVRERARFGAEVVAAVRRVMPEGMPLIFRLSQWKGVDYDARVAQTPQEMAEWLEPLAEAGVDIFHCSQRRFWEAAFDQSDLNLAGWAKKVSGLPTITVGSVGLSGEFIAGVNGERSEPRGLDELMRRFDRGDFDLVAVGRALLADPEWVKKIRHRQFDQLRAFDPQVLKSYY</sequence>
<dbReference type="AlphaFoldDB" id="A0A4P6V7I9"/>
<dbReference type="GO" id="GO:0010181">
    <property type="term" value="F:FMN binding"/>
    <property type="evidence" value="ECO:0007669"/>
    <property type="project" value="InterPro"/>
</dbReference>
<evidence type="ECO:0000313" key="3">
    <source>
        <dbReference type="Proteomes" id="UP000293719"/>
    </source>
</evidence>
<reference evidence="2 3" key="1">
    <citation type="journal article" date="2017" name="Int. J. Syst. Evol. Microbiol.">
        <title>Roseitalea porphyridii gen. nov., sp. nov., isolated from a red alga, and reclassification of Hoeflea suaedae Chung et al. 2013 as Pseudohoeflea suaedae gen. nov., comb. nov.</title>
        <authorList>
            <person name="Hyeon J.W."/>
            <person name="Jeong S.E."/>
            <person name="Baek K."/>
            <person name="Jeon C.O."/>
        </authorList>
    </citation>
    <scope>NUCLEOTIDE SEQUENCE [LARGE SCALE GENOMIC DNA]</scope>
    <source>
        <strain evidence="2 3">MA7-20</strain>
    </source>
</reference>
<dbReference type="Gene3D" id="3.20.20.70">
    <property type="entry name" value="Aldolase class I"/>
    <property type="match status" value="1"/>
</dbReference>
<feature type="domain" description="NADH:flavin oxidoreductase/NADH oxidase N-terminal" evidence="1">
    <location>
        <begin position="11"/>
        <end position="354"/>
    </location>
</feature>
<dbReference type="FunFam" id="3.20.20.70:FF:000262">
    <property type="entry name" value="NADH:flavin oxidoreductase"/>
    <property type="match status" value="1"/>
</dbReference>
<dbReference type="PANTHER" id="PTHR22893">
    <property type="entry name" value="NADH OXIDOREDUCTASE-RELATED"/>
    <property type="match status" value="1"/>
</dbReference>
<protein>
    <submittedName>
        <fullName evidence="2">NADH:flavin oxidoreductase</fullName>
    </submittedName>
</protein>
<dbReference type="Pfam" id="PF00724">
    <property type="entry name" value="Oxidored_FMN"/>
    <property type="match status" value="1"/>
</dbReference>
<dbReference type="Proteomes" id="UP000293719">
    <property type="component" value="Chromosome"/>
</dbReference>
<gene>
    <name evidence="2" type="ORF">E0E05_10040</name>
</gene>
<accession>A0A4P6V7I9</accession>
<dbReference type="PANTHER" id="PTHR22893:SF55">
    <property type="entry name" value="OXIDOREDUCTASE-RELATED"/>
    <property type="match status" value="1"/>
</dbReference>
<keyword evidence="3" id="KW-1185">Reference proteome</keyword>
<dbReference type="EMBL" id="CP036532">
    <property type="protein sequence ID" value="QBK32350.1"/>
    <property type="molecule type" value="Genomic_DNA"/>
</dbReference>
<dbReference type="InterPro" id="IPR045247">
    <property type="entry name" value="Oye-like"/>
</dbReference>
<evidence type="ECO:0000259" key="1">
    <source>
        <dbReference type="Pfam" id="PF00724"/>
    </source>
</evidence>